<organism evidence="2 3">
    <name type="scientific">Araneus ventricosus</name>
    <name type="common">Orbweaver spider</name>
    <name type="synonym">Epeira ventricosa</name>
    <dbReference type="NCBI Taxonomy" id="182803"/>
    <lineage>
        <taxon>Eukaryota</taxon>
        <taxon>Metazoa</taxon>
        <taxon>Ecdysozoa</taxon>
        <taxon>Arthropoda</taxon>
        <taxon>Chelicerata</taxon>
        <taxon>Arachnida</taxon>
        <taxon>Araneae</taxon>
        <taxon>Araneomorphae</taxon>
        <taxon>Entelegynae</taxon>
        <taxon>Araneoidea</taxon>
        <taxon>Araneidae</taxon>
        <taxon>Araneus</taxon>
    </lineage>
</organism>
<evidence type="ECO:0000256" key="1">
    <source>
        <dbReference type="SAM" id="MobiDB-lite"/>
    </source>
</evidence>
<dbReference type="EMBL" id="BGPR01004838">
    <property type="protein sequence ID" value="GBN03896.1"/>
    <property type="molecule type" value="Genomic_DNA"/>
</dbReference>
<protein>
    <submittedName>
        <fullName evidence="2">Uncharacterized protein</fullName>
    </submittedName>
</protein>
<keyword evidence="3" id="KW-1185">Reference proteome</keyword>
<accession>A0A4Y2KRF0</accession>
<proteinExistence type="predicted"/>
<feature type="region of interest" description="Disordered" evidence="1">
    <location>
        <begin position="28"/>
        <end position="55"/>
    </location>
</feature>
<dbReference type="AlphaFoldDB" id="A0A4Y2KRF0"/>
<evidence type="ECO:0000313" key="2">
    <source>
        <dbReference type="EMBL" id="GBN03896.1"/>
    </source>
</evidence>
<dbReference type="Proteomes" id="UP000499080">
    <property type="component" value="Unassembled WGS sequence"/>
</dbReference>
<name>A0A4Y2KRF0_ARAVE</name>
<sequence length="176" mass="20073">MSVTPVLPKHPGTLNDSLSSTEAADLASITDHGPTPPEKASHYHREGGTPPPHTHHYCVPSQEIELAYLSSVFSHRGVPGWDIKTSEMRFTKHPKSKEFILSRLEFQNNKLMKMYGIVYGTSLKPNYEKHILKMIRLRTVMWKLTTRDCNTVKPVYWQIANFGLKSLPVLLPGFYR</sequence>
<reference evidence="2 3" key="1">
    <citation type="journal article" date="2019" name="Sci. Rep.">
        <title>Orb-weaving spider Araneus ventricosus genome elucidates the spidroin gene catalogue.</title>
        <authorList>
            <person name="Kono N."/>
            <person name="Nakamura H."/>
            <person name="Ohtoshi R."/>
            <person name="Moran D.A.P."/>
            <person name="Shinohara A."/>
            <person name="Yoshida Y."/>
            <person name="Fujiwara M."/>
            <person name="Mori M."/>
            <person name="Tomita M."/>
            <person name="Arakawa K."/>
        </authorList>
    </citation>
    <scope>NUCLEOTIDE SEQUENCE [LARGE SCALE GENOMIC DNA]</scope>
</reference>
<evidence type="ECO:0000313" key="3">
    <source>
        <dbReference type="Proteomes" id="UP000499080"/>
    </source>
</evidence>
<gene>
    <name evidence="2" type="ORF">AVEN_176883_1</name>
</gene>
<comment type="caution">
    <text evidence="2">The sequence shown here is derived from an EMBL/GenBank/DDBJ whole genome shotgun (WGS) entry which is preliminary data.</text>
</comment>